<feature type="region of interest" description="Disordered" evidence="2">
    <location>
        <begin position="696"/>
        <end position="717"/>
    </location>
</feature>
<evidence type="ECO:0000256" key="1">
    <source>
        <dbReference type="SAM" id="Coils"/>
    </source>
</evidence>
<evidence type="ECO:0000256" key="3">
    <source>
        <dbReference type="SAM" id="SignalP"/>
    </source>
</evidence>
<dbReference type="PROSITE" id="PS51257">
    <property type="entry name" value="PROKAR_LIPOPROTEIN"/>
    <property type="match status" value="1"/>
</dbReference>
<evidence type="ECO:0000256" key="2">
    <source>
        <dbReference type="SAM" id="MobiDB-lite"/>
    </source>
</evidence>
<evidence type="ECO:0000313" key="4">
    <source>
        <dbReference type="EMBL" id="CAE4595847.1"/>
    </source>
</evidence>
<dbReference type="EMBL" id="HBNR01038473">
    <property type="protein sequence ID" value="CAE4595847.1"/>
    <property type="molecule type" value="Transcribed_RNA"/>
</dbReference>
<keyword evidence="1" id="KW-0175">Coiled coil</keyword>
<feature type="region of interest" description="Disordered" evidence="2">
    <location>
        <begin position="268"/>
        <end position="307"/>
    </location>
</feature>
<proteinExistence type="predicted"/>
<protein>
    <submittedName>
        <fullName evidence="4">Uncharacterized protein</fullName>
    </submittedName>
</protein>
<organism evidence="4">
    <name type="scientific">Alexandrium monilatum</name>
    <dbReference type="NCBI Taxonomy" id="311494"/>
    <lineage>
        <taxon>Eukaryota</taxon>
        <taxon>Sar</taxon>
        <taxon>Alveolata</taxon>
        <taxon>Dinophyceae</taxon>
        <taxon>Gonyaulacales</taxon>
        <taxon>Pyrocystaceae</taxon>
        <taxon>Alexandrium</taxon>
    </lineage>
</organism>
<keyword evidence="3" id="KW-0732">Signal</keyword>
<feature type="chain" id="PRO_5030969628" evidence="3">
    <location>
        <begin position="28"/>
        <end position="717"/>
    </location>
</feature>
<feature type="signal peptide" evidence="3">
    <location>
        <begin position="1"/>
        <end position="27"/>
    </location>
</feature>
<feature type="coiled-coil region" evidence="1">
    <location>
        <begin position="71"/>
        <end position="119"/>
    </location>
</feature>
<dbReference type="AlphaFoldDB" id="A0A7S4QW52"/>
<feature type="compositionally biased region" description="Polar residues" evidence="2">
    <location>
        <begin position="268"/>
        <end position="282"/>
    </location>
</feature>
<gene>
    <name evidence="4" type="ORF">AMON00008_LOCUS26583</name>
</gene>
<accession>A0A7S4QW52</accession>
<name>A0A7S4QW52_9DINO</name>
<reference evidence="4" key="1">
    <citation type="submission" date="2021-01" db="EMBL/GenBank/DDBJ databases">
        <authorList>
            <person name="Corre E."/>
            <person name="Pelletier E."/>
            <person name="Niang G."/>
            <person name="Scheremetjew M."/>
            <person name="Finn R."/>
            <person name="Kale V."/>
            <person name="Holt S."/>
            <person name="Cochrane G."/>
            <person name="Meng A."/>
            <person name="Brown T."/>
            <person name="Cohen L."/>
        </authorList>
    </citation>
    <scope>NUCLEOTIDE SEQUENCE</scope>
    <source>
        <strain evidence="4">CCMP3105</strain>
    </source>
</reference>
<sequence>MKMAHTAAMKMAARFVLASLLLGSCQAAASDGHPIEKVIGLLTSLIEKTEFEGKAEAVTYEKFEYWCANSATSLRTAIADGKETIDELESKIKSKMEEEELLTEQIAALDAELLKLQAADKAASDGRSSQAALYASADADYTATISAISQAITELETAESSQSKLLLAQRRVQQALVLAGAAATEEQRSMLKAFVQQDATSPTARPVLKAEGDYAKHVEKYAFKSQKVIELLKDLKLKFEDEKLASTKAETDAINAFELAKAARQDLTNAATASRGTKSTELGSAKDDRIQAQGSLATEESELSADEATLAQTEKTCMVKKSEWAERSETRTKELEAMKAAIEILSKATGVRTEAPTNPVPPPSPAALLQLTSDPKLQAVQLLRTAARDAHSHALERLAQEISMHLAGPFDAVNNMIQKMVFHLMDEQKDEDKHKYWCDLELNKTEISKADKEDKMAALKAKLDAATATVQTLSAEIKAADGMVQTIAEHMDEAAKIRQAGKAENKEAMKDAQDAQAALSSAIAVLEAFYKDSGMVKKEAWELLQRAPVTLPAEPATWGSSYTGVADPTNQPAGIIAVLKKVSADFASMEAQTLAQEESDQKIFEEDMKLCDIAKARHAKASEVKGQEKRRLVDKIASMTATRKHVSDEKEAVEQYLKDLQHACVDGDSTYEDRKAARTKEIDALKQAQTILATAFEDKNQTSPPSFLQRRSLRRAL</sequence>
<feature type="coiled-coil region" evidence="1">
    <location>
        <begin position="442"/>
        <end position="476"/>
    </location>
</feature>